<reference evidence="5" key="1">
    <citation type="submission" date="2021-01" db="EMBL/GenBank/DDBJ databases">
        <authorList>
            <person name="Corre E."/>
            <person name="Pelletier E."/>
            <person name="Niang G."/>
            <person name="Scheremetjew M."/>
            <person name="Finn R."/>
            <person name="Kale V."/>
            <person name="Holt S."/>
            <person name="Cochrane G."/>
            <person name="Meng A."/>
            <person name="Brown T."/>
            <person name="Cohen L."/>
        </authorList>
    </citation>
    <scope>NUCLEOTIDE SEQUENCE</scope>
    <source>
        <strain evidence="5">CCMP1723</strain>
    </source>
</reference>
<protein>
    <recommendedName>
        <fullName evidence="4">SSD domain-containing protein</fullName>
    </recommendedName>
</protein>
<dbReference type="InterPro" id="IPR053958">
    <property type="entry name" value="HMGCR/SNAP/NPC1-like_SSD"/>
</dbReference>
<dbReference type="PANTHER" id="PTHR10796">
    <property type="entry name" value="PATCHED-RELATED"/>
    <property type="match status" value="1"/>
</dbReference>
<feature type="compositionally biased region" description="Low complexity" evidence="2">
    <location>
        <begin position="88"/>
        <end position="101"/>
    </location>
</feature>
<feature type="transmembrane region" description="Helical" evidence="3">
    <location>
        <begin position="479"/>
        <end position="502"/>
    </location>
</feature>
<dbReference type="AlphaFoldDB" id="A0A7S0I7Y1"/>
<feature type="compositionally biased region" description="Acidic residues" evidence="2">
    <location>
        <begin position="57"/>
        <end position="66"/>
    </location>
</feature>
<keyword evidence="3" id="KW-0812">Transmembrane</keyword>
<name>A0A7S0I7Y1_MICPS</name>
<evidence type="ECO:0000256" key="2">
    <source>
        <dbReference type="SAM" id="MobiDB-lite"/>
    </source>
</evidence>
<feature type="domain" description="SSD" evidence="4">
    <location>
        <begin position="378"/>
        <end position="537"/>
    </location>
</feature>
<evidence type="ECO:0000259" key="4">
    <source>
        <dbReference type="PROSITE" id="PS50156"/>
    </source>
</evidence>
<feature type="transmembrane region" description="Helical" evidence="3">
    <location>
        <begin position="809"/>
        <end position="837"/>
    </location>
</feature>
<sequence>MPGPVPTAPRALSSRHSELPSPNRDRCMPAVLTPRSESRARQYAPSTADEANRQSNTEEEEEEEAADSATFHPRGGDTTTNNKITPESSASMTSSTASVTMDKVSIKAVPDERSVFERFADNVNHALTGGFFRLGYGVAKNPYKYALGSFLVCLMLTVGIFAPGLTNENRSEKLWVPSDTQAQDDNKYVSQFYGAETRFGEVIVKKAGGGDVLDPAVFAAVDTLVERIEATSMQWEGATIGWQDQCLKIGATCAISHPIQAFASAADYDTRDEIVQTVNGGAGVYKNLATGQPLNLDGTIGGQVLDANGAVTSASAIRVGFLTKTHETIVDGEKVDERGDEFERKLLDVFEAGIPGVELTFIVSRSFGDEFGAAIQSDLVLLQAAFMLILAYAALMLSRWDEGCVGSRVAVTFSGVVAVGMAIAASYGFCSYIGLFFSPLMNVLPFLLLGIGVDDMFVIMNQYDHMDPTLDPATRIGKALASAGASILVTSATDVFAFLVGSNTTLPALRNFCFYASFGILFIFAFMVTWFVAFLVLDERRRARSQGDVICCFVTKNQACCACCAPREDKRTRMERAFGEGLGGQLVKPWVKGAVCVGFAAIAVGGFIGCSKLEIDADVNDFIPAGSYVKDWFADTNTYFAKLGDPIAVYSRAMDVHTADGAALMLAASLAFEANPYVAESSVSSWIESFNAHRGATGAFALADLHAWTTTVGSSGMPFKGDIVWRNETNNVPNEGIISTRMRGNHVKSYKSDDKVKSMDSLRDSLEAVPGNGAGDVFAFSDSWLSYEQYKSIASEATRNISSTMAGMVVIIAILLISPKAVLIVCLCLCLIIINIMGYMHFWGQTLDSVTIIMLIIALGLSVDYSAHIGRAFMEHRGTPDERLKNSLADMGVAVFNGAISTFLAVIVLSSSKSYVFVTFFRQLFLCIVFGLGHGLVLLPVLMSLFPPKPFDAPAHLQ</sequence>
<gene>
    <name evidence="5" type="ORF">MCOM1403_LOCUS1191</name>
</gene>
<dbReference type="PROSITE" id="PS50156">
    <property type="entry name" value="SSD"/>
    <property type="match status" value="1"/>
</dbReference>
<evidence type="ECO:0000313" key="5">
    <source>
        <dbReference type="EMBL" id="CAD8513766.1"/>
    </source>
</evidence>
<proteinExistence type="inferred from homology"/>
<dbReference type="GO" id="GO:0016020">
    <property type="term" value="C:membrane"/>
    <property type="evidence" value="ECO:0007669"/>
    <property type="project" value="TreeGrafter"/>
</dbReference>
<feature type="transmembrane region" description="Helical" evidence="3">
    <location>
        <begin position="888"/>
        <end position="909"/>
    </location>
</feature>
<dbReference type="EMBL" id="HBEQ01001489">
    <property type="protein sequence ID" value="CAD8513766.1"/>
    <property type="molecule type" value="Transcribed_RNA"/>
</dbReference>
<keyword evidence="3" id="KW-0472">Membrane</keyword>
<dbReference type="SUPFAM" id="SSF82866">
    <property type="entry name" value="Multidrug efflux transporter AcrB transmembrane domain"/>
    <property type="match status" value="2"/>
</dbReference>
<feature type="transmembrane region" description="Helical" evidence="3">
    <location>
        <begin position="849"/>
        <end position="867"/>
    </location>
</feature>
<dbReference type="Pfam" id="PF12349">
    <property type="entry name" value="Sterol-sensing"/>
    <property type="match status" value="1"/>
</dbReference>
<comment type="similarity">
    <text evidence="1">Belongs to the patched family.</text>
</comment>
<feature type="region of interest" description="Disordered" evidence="2">
    <location>
        <begin position="1"/>
        <end position="101"/>
    </location>
</feature>
<dbReference type="InterPro" id="IPR000731">
    <property type="entry name" value="SSD"/>
</dbReference>
<keyword evidence="3" id="KW-1133">Transmembrane helix</keyword>
<feature type="compositionally biased region" description="Polar residues" evidence="2">
    <location>
        <begin position="77"/>
        <end position="87"/>
    </location>
</feature>
<feature type="transmembrane region" description="Helical" evidence="3">
    <location>
        <begin position="915"/>
        <end position="939"/>
    </location>
</feature>
<dbReference type="InterPro" id="IPR051697">
    <property type="entry name" value="Patched_domain-protein"/>
</dbReference>
<organism evidence="5">
    <name type="scientific">Micromonas pusilla</name>
    <name type="common">Picoplanktonic green alga</name>
    <name type="synonym">Chromulina pusilla</name>
    <dbReference type="NCBI Taxonomy" id="38833"/>
    <lineage>
        <taxon>Eukaryota</taxon>
        <taxon>Viridiplantae</taxon>
        <taxon>Chlorophyta</taxon>
        <taxon>Mamiellophyceae</taxon>
        <taxon>Mamiellales</taxon>
        <taxon>Mamiellaceae</taxon>
        <taxon>Micromonas</taxon>
    </lineage>
</organism>
<feature type="transmembrane region" description="Helical" evidence="3">
    <location>
        <begin position="435"/>
        <end position="458"/>
    </location>
</feature>
<feature type="transmembrane region" description="Helical" evidence="3">
    <location>
        <begin position="379"/>
        <end position="397"/>
    </location>
</feature>
<evidence type="ECO:0000256" key="1">
    <source>
        <dbReference type="ARBA" id="ARBA00005585"/>
    </source>
</evidence>
<feature type="transmembrane region" description="Helical" evidence="3">
    <location>
        <begin position="409"/>
        <end position="429"/>
    </location>
</feature>
<evidence type="ECO:0000256" key="3">
    <source>
        <dbReference type="SAM" id="Phobius"/>
    </source>
</evidence>
<dbReference type="Gene3D" id="1.20.1640.10">
    <property type="entry name" value="Multidrug efflux transporter AcrB transmembrane domain"/>
    <property type="match status" value="2"/>
</dbReference>
<feature type="compositionally biased region" description="Basic and acidic residues" evidence="2">
    <location>
        <begin position="15"/>
        <end position="27"/>
    </location>
</feature>
<dbReference type="PANTHER" id="PTHR10796:SF92">
    <property type="entry name" value="PATCHED-RELATED, ISOFORM A"/>
    <property type="match status" value="1"/>
</dbReference>
<feature type="transmembrane region" description="Helical" evidence="3">
    <location>
        <begin position="514"/>
        <end position="537"/>
    </location>
</feature>
<accession>A0A7S0I7Y1</accession>